<keyword evidence="1" id="KW-0472">Membrane</keyword>
<gene>
    <name evidence="2" type="ORF">RCL2_000552500</name>
</gene>
<dbReference type="Proteomes" id="UP000615446">
    <property type="component" value="Unassembled WGS sequence"/>
</dbReference>
<proteinExistence type="predicted"/>
<evidence type="ECO:0000256" key="1">
    <source>
        <dbReference type="SAM" id="Phobius"/>
    </source>
</evidence>
<keyword evidence="1" id="KW-0812">Transmembrane</keyword>
<dbReference type="AlphaFoldDB" id="A0A8H3L2P7"/>
<reference evidence="2" key="1">
    <citation type="submission" date="2019-10" db="EMBL/GenBank/DDBJ databases">
        <title>Conservation and host-specific expression of non-tandemly repeated heterogenous ribosome RNA gene in arbuscular mycorrhizal fungi.</title>
        <authorList>
            <person name="Maeda T."/>
            <person name="Kobayashi Y."/>
            <person name="Nakagawa T."/>
            <person name="Ezawa T."/>
            <person name="Yamaguchi K."/>
            <person name="Bino T."/>
            <person name="Nishimoto Y."/>
            <person name="Shigenobu S."/>
            <person name="Kawaguchi M."/>
        </authorList>
    </citation>
    <scope>NUCLEOTIDE SEQUENCE</scope>
    <source>
        <strain evidence="2">HR1</strain>
    </source>
</reference>
<comment type="caution">
    <text evidence="2">The sequence shown here is derived from an EMBL/GenBank/DDBJ whole genome shotgun (WGS) entry which is preliminary data.</text>
</comment>
<name>A0A8H3L2P7_9GLOM</name>
<protein>
    <submittedName>
        <fullName evidence="2">Uncharacterized protein</fullName>
    </submittedName>
</protein>
<dbReference type="EMBL" id="BLAL01000034">
    <property type="protein sequence ID" value="GES78210.1"/>
    <property type="molecule type" value="Genomic_DNA"/>
</dbReference>
<feature type="transmembrane region" description="Helical" evidence="1">
    <location>
        <begin position="40"/>
        <end position="59"/>
    </location>
</feature>
<organism evidence="2 3">
    <name type="scientific">Rhizophagus clarus</name>
    <dbReference type="NCBI Taxonomy" id="94130"/>
    <lineage>
        <taxon>Eukaryota</taxon>
        <taxon>Fungi</taxon>
        <taxon>Fungi incertae sedis</taxon>
        <taxon>Mucoromycota</taxon>
        <taxon>Glomeromycotina</taxon>
        <taxon>Glomeromycetes</taxon>
        <taxon>Glomerales</taxon>
        <taxon>Glomeraceae</taxon>
        <taxon>Rhizophagus</taxon>
    </lineage>
</organism>
<keyword evidence="1" id="KW-1133">Transmembrane helix</keyword>
<evidence type="ECO:0000313" key="3">
    <source>
        <dbReference type="Proteomes" id="UP000615446"/>
    </source>
</evidence>
<evidence type="ECO:0000313" key="2">
    <source>
        <dbReference type="EMBL" id="GES78210.1"/>
    </source>
</evidence>
<accession>A0A8H3L2P7</accession>
<sequence>MQKTLAFFKILRNFSVSSINNQIKKETIKPSQNPNTKGPHPVAILAVLSIGVSAYVSLVRHRENKS</sequence>